<proteinExistence type="evidence at transcript level"/>
<evidence type="ECO:0000313" key="8">
    <source>
        <dbReference type="EMBL" id="ADO32900.1"/>
    </source>
</evidence>
<dbReference type="PRINTS" id="PR00196">
    <property type="entry name" value="ANNEXIN"/>
</dbReference>
<evidence type="ECO:0000256" key="6">
    <source>
        <dbReference type="PIRSR" id="PIRSR609118-1"/>
    </source>
</evidence>
<dbReference type="GO" id="GO:0009414">
    <property type="term" value="P:response to water deprivation"/>
    <property type="evidence" value="ECO:0007669"/>
    <property type="project" value="TreeGrafter"/>
</dbReference>
<dbReference type="PANTHER" id="PTHR10502:SF104">
    <property type="entry name" value="ANNEXIN D1"/>
    <property type="match status" value="1"/>
</dbReference>
<dbReference type="FunFam" id="1.10.220.10:FF:000001">
    <property type="entry name" value="Annexin"/>
    <property type="match status" value="1"/>
</dbReference>
<feature type="binding site" evidence="6">
    <location>
        <position position="256"/>
    </location>
    <ligand>
        <name>Ca(2+)</name>
        <dbReference type="ChEBI" id="CHEBI:29108"/>
        <label>1</label>
    </ligand>
</feature>
<evidence type="ECO:0000256" key="1">
    <source>
        <dbReference type="ARBA" id="ARBA00022723"/>
    </source>
</evidence>
<dbReference type="InterPro" id="IPR018252">
    <property type="entry name" value="Annexin_repeat_CS"/>
</dbReference>
<dbReference type="PROSITE" id="PS51897">
    <property type="entry name" value="ANNEXIN_2"/>
    <property type="match status" value="4"/>
</dbReference>
<dbReference type="Gene3D" id="1.10.220.10">
    <property type="entry name" value="Annexin"/>
    <property type="match status" value="4"/>
</dbReference>
<evidence type="ECO:0000256" key="4">
    <source>
        <dbReference type="ARBA" id="ARBA00023216"/>
    </source>
</evidence>
<feature type="binding site" evidence="6">
    <location>
        <position position="304"/>
    </location>
    <ligand>
        <name>Ca(2+)</name>
        <dbReference type="ChEBI" id="CHEBI:29108"/>
        <label>1</label>
    </ligand>
</feature>
<keyword evidence="2 7" id="KW-0677">Repeat</keyword>
<keyword evidence="3 6" id="KW-0106">Calcium</keyword>
<dbReference type="InterPro" id="IPR037104">
    <property type="entry name" value="Annexin_sf"/>
</dbReference>
<dbReference type="GO" id="GO:0005737">
    <property type="term" value="C:cytoplasm"/>
    <property type="evidence" value="ECO:0007669"/>
    <property type="project" value="TreeGrafter"/>
</dbReference>
<dbReference type="SUPFAM" id="SSF47874">
    <property type="entry name" value="Annexin"/>
    <property type="match status" value="1"/>
</dbReference>
<dbReference type="GO" id="GO:0001786">
    <property type="term" value="F:phosphatidylserine binding"/>
    <property type="evidence" value="ECO:0007669"/>
    <property type="project" value="TreeGrafter"/>
</dbReference>
<keyword evidence="1 6" id="KW-0479">Metal-binding</keyword>
<feature type="binding site" evidence="6">
    <location>
        <position position="254"/>
    </location>
    <ligand>
        <name>Ca(2+)</name>
        <dbReference type="ChEBI" id="CHEBI:29108"/>
        <label>1</label>
    </ligand>
</feature>
<dbReference type="GO" id="GO:0005544">
    <property type="term" value="F:calcium-dependent phospholipid binding"/>
    <property type="evidence" value="ECO:0007669"/>
    <property type="project" value="UniProtKB-KW"/>
</dbReference>
<feature type="binding site" evidence="6">
    <location>
        <position position="258"/>
    </location>
    <ligand>
        <name>Ca(2+)</name>
        <dbReference type="ChEBI" id="CHEBI:29108"/>
        <label>1</label>
    </ligand>
</feature>
<keyword evidence="4 7" id="KW-0041">Annexin</keyword>
<feature type="binding site" evidence="6">
    <location>
        <position position="26"/>
    </location>
    <ligand>
        <name>Ca(2+)</name>
        <dbReference type="ChEBI" id="CHEBI:29108"/>
        <label>1</label>
    </ligand>
</feature>
<feature type="binding site" evidence="6">
    <location>
        <position position="296"/>
    </location>
    <ligand>
        <name>Ca(2+)</name>
        <dbReference type="ChEBI" id="CHEBI:29108"/>
        <label>1</label>
    </ligand>
</feature>
<dbReference type="EMBL" id="GU067483">
    <property type="protein sequence ID" value="ADO32900.1"/>
    <property type="molecule type" value="mRNA"/>
</dbReference>
<evidence type="ECO:0000256" key="5">
    <source>
        <dbReference type="ARBA" id="ARBA00023302"/>
    </source>
</evidence>
<dbReference type="Pfam" id="PF00191">
    <property type="entry name" value="Annexin"/>
    <property type="match status" value="4"/>
</dbReference>
<protein>
    <recommendedName>
        <fullName evidence="7">Annexin</fullName>
    </recommendedName>
</protein>
<evidence type="ECO:0000256" key="3">
    <source>
        <dbReference type="ARBA" id="ARBA00022837"/>
    </source>
</evidence>
<evidence type="ECO:0000256" key="7">
    <source>
        <dbReference type="RuleBase" id="RU003540"/>
    </source>
</evidence>
<feature type="binding site" evidence="6">
    <location>
        <position position="24"/>
    </location>
    <ligand>
        <name>Ca(2+)</name>
        <dbReference type="ChEBI" id="CHEBI:29108"/>
        <label>1</label>
    </ligand>
</feature>
<dbReference type="FunFam" id="1.10.220.10:FF:000006">
    <property type="entry name" value="Annexin"/>
    <property type="match status" value="1"/>
</dbReference>
<comment type="similarity">
    <text evidence="7">Belongs to the annexin family.</text>
</comment>
<organism evidence="8">
    <name type="scientific">Vincetoxicum mongolicum</name>
    <dbReference type="NCBI Taxonomy" id="648865"/>
    <lineage>
        <taxon>Eukaryota</taxon>
        <taxon>Viridiplantae</taxon>
        <taxon>Streptophyta</taxon>
        <taxon>Embryophyta</taxon>
        <taxon>Tracheophyta</taxon>
        <taxon>Spermatophyta</taxon>
        <taxon>Magnoliopsida</taxon>
        <taxon>eudicotyledons</taxon>
        <taxon>Gunneridae</taxon>
        <taxon>Pentapetalae</taxon>
        <taxon>asterids</taxon>
        <taxon>lamiids</taxon>
        <taxon>Gentianales</taxon>
        <taxon>Apocynaceae</taxon>
        <taxon>Asclepiadoideae</taxon>
        <taxon>Asclepiadeae</taxon>
        <taxon>Tylophorinae</taxon>
        <taxon>Vincetoxicum</taxon>
    </lineage>
</organism>
<dbReference type="GO" id="GO:0005509">
    <property type="term" value="F:calcium ion binding"/>
    <property type="evidence" value="ECO:0007669"/>
    <property type="project" value="InterPro"/>
</dbReference>
<dbReference type="FunFam" id="1.10.220.10:FF:000009">
    <property type="entry name" value="Annexin"/>
    <property type="match status" value="1"/>
</dbReference>
<feature type="binding site" evidence="6">
    <location>
        <position position="299"/>
    </location>
    <ligand>
        <name>Ca(2+)</name>
        <dbReference type="ChEBI" id="CHEBI:29108"/>
        <label>1</label>
    </ligand>
</feature>
<dbReference type="GO" id="GO:0009408">
    <property type="term" value="P:response to heat"/>
    <property type="evidence" value="ECO:0007669"/>
    <property type="project" value="TreeGrafter"/>
</dbReference>
<dbReference type="SMART" id="SM00335">
    <property type="entry name" value="ANX"/>
    <property type="match status" value="4"/>
</dbReference>
<dbReference type="PROSITE" id="PS00223">
    <property type="entry name" value="ANNEXIN_1"/>
    <property type="match status" value="1"/>
</dbReference>
<dbReference type="FunFam" id="1.10.220.10:FF:000008">
    <property type="entry name" value="Annexin"/>
    <property type="match status" value="1"/>
</dbReference>
<dbReference type="PRINTS" id="PR01814">
    <property type="entry name" value="ANNEXINPLANT"/>
</dbReference>
<name>K9JGF9_9GENT</name>
<accession>K9JGF9</accession>
<keyword evidence="5 7" id="KW-0111">Calcium/phospholipid-binding</keyword>
<dbReference type="InterPro" id="IPR001464">
    <property type="entry name" value="Annexin"/>
</dbReference>
<evidence type="ECO:0000256" key="2">
    <source>
        <dbReference type="ARBA" id="ARBA00022737"/>
    </source>
</evidence>
<reference evidence="8" key="1">
    <citation type="submission" date="2009-10" db="EMBL/GenBank/DDBJ databases">
        <title>A novel annexin from Cynanchun komarovii seeds modulate Ca2+ signals and are involved in osmotic stress and resistance against pathogen attack in Arabidopsis.</title>
        <authorList>
            <person name="Wang Q.H."/>
            <person name="Li F.G."/>
            <person name="Zhang B."/>
            <person name="Hou Y.X."/>
        </authorList>
    </citation>
    <scope>NUCLEOTIDE SEQUENCE</scope>
</reference>
<comment type="domain">
    <text evidence="7">A pair of annexin repeats may form one binding site for calcium and phospholipid.</text>
</comment>
<feature type="binding site" evidence="6">
    <location>
        <position position="298"/>
    </location>
    <ligand>
        <name>Ca(2+)</name>
        <dbReference type="ChEBI" id="CHEBI:29108"/>
        <label>3</label>
    </ligand>
</feature>
<dbReference type="GO" id="GO:0009409">
    <property type="term" value="P:response to cold"/>
    <property type="evidence" value="ECO:0007669"/>
    <property type="project" value="TreeGrafter"/>
</dbReference>
<dbReference type="GO" id="GO:0005886">
    <property type="term" value="C:plasma membrane"/>
    <property type="evidence" value="ECO:0007669"/>
    <property type="project" value="TreeGrafter"/>
</dbReference>
<sequence length="316" mass="36079">MASLVVPPQVPSVAEDAEQLRKAFEGWGTKEDLIISILAHRNAGQRKAIRQVYAEKYGEDLLKALDKELTSDFERLVLLWTLDPHERDAVLANEATKRWTSSNQVLVEIACTRSPKQLILVREAYHARFKKSLEEDVAHHTTGDFCKLLLLLTTSYRYSGDEVNMSLAKSEAKILHEKIKDKHYNDDELIRIVSTRSRAQINATVNQYKNEFGNDILKDLEHKDDDDLRAILRATIECLVYPEAYFENILRESINKRGTEEGNLTRVVTTRAEVDLQIIKGLYHKRNSVSLERAVAKDTRGDYEKMLIALIGAEDA</sequence>
<dbReference type="PANTHER" id="PTHR10502">
    <property type="entry name" value="ANNEXIN"/>
    <property type="match status" value="1"/>
</dbReference>
<dbReference type="AlphaFoldDB" id="K9JGF9"/>
<dbReference type="GO" id="GO:0009651">
    <property type="term" value="P:response to salt stress"/>
    <property type="evidence" value="ECO:0007669"/>
    <property type="project" value="TreeGrafter"/>
</dbReference>
<feature type="binding site" evidence="6">
    <location>
        <position position="68"/>
    </location>
    <ligand>
        <name>Ca(2+)</name>
        <dbReference type="ChEBI" id="CHEBI:29108"/>
        <label>1</label>
    </ligand>
</feature>
<feature type="binding site" evidence="6">
    <location>
        <position position="28"/>
    </location>
    <ligand>
        <name>Ca(2+)</name>
        <dbReference type="ChEBI" id="CHEBI:29108"/>
        <label>1</label>
    </ligand>
</feature>
<gene>
    <name evidence="8" type="primary">ANN</name>
</gene>
<dbReference type="InterPro" id="IPR018502">
    <property type="entry name" value="Annexin_repeat"/>
</dbReference>
<dbReference type="InterPro" id="IPR009118">
    <property type="entry name" value="AnnexinD_plant"/>
</dbReference>